<dbReference type="EMBL" id="CP069114">
    <property type="protein sequence ID" value="QSS63834.1"/>
    <property type="molecule type" value="Genomic_DNA"/>
</dbReference>
<accession>A0A8A1MGV4</accession>
<dbReference type="Proteomes" id="UP000663671">
    <property type="component" value="Chromosome 1"/>
</dbReference>
<gene>
    <name evidence="1" type="ORF">I7I51_00894</name>
</gene>
<dbReference type="VEuPathDB" id="FungiDB:I7I51_00894"/>
<name>A0A8A1MGV4_AJECA</name>
<organism evidence="1 2">
    <name type="scientific">Ajellomyces capsulatus</name>
    <name type="common">Darling's disease fungus</name>
    <name type="synonym">Histoplasma capsulatum</name>
    <dbReference type="NCBI Taxonomy" id="5037"/>
    <lineage>
        <taxon>Eukaryota</taxon>
        <taxon>Fungi</taxon>
        <taxon>Dikarya</taxon>
        <taxon>Ascomycota</taxon>
        <taxon>Pezizomycotina</taxon>
        <taxon>Eurotiomycetes</taxon>
        <taxon>Eurotiomycetidae</taxon>
        <taxon>Onygenales</taxon>
        <taxon>Ajellomycetaceae</taxon>
        <taxon>Histoplasma</taxon>
    </lineage>
</organism>
<sequence length="150" mass="16924">MANAQTVLDYLRVAPPGLTTEETNKTPNTTNGNYSWRDINNVGDWSEFTYAHVMQRYGNLLQSAQIAGEPMPNSPPQSINTEPMFAVRFTTYIQSDAAQIIDNFRPDIAFFQADSTLNSSPNRCPGDLKVSWKWASHWATALSAEDRREY</sequence>
<protein>
    <submittedName>
        <fullName evidence="1">Uncharacterized protein</fullName>
    </submittedName>
</protein>
<reference evidence="1" key="1">
    <citation type="submission" date="2021-01" db="EMBL/GenBank/DDBJ databases">
        <title>Chromosome-level genome assembly of a human fungal pathogen reveals clustering of transcriptionally co-regulated genes.</title>
        <authorList>
            <person name="Voorhies M."/>
            <person name="Cohen S."/>
            <person name="Shea T.P."/>
            <person name="Petrus S."/>
            <person name="Munoz J.F."/>
            <person name="Poplawski S."/>
            <person name="Goldman W.E."/>
            <person name="Michael T."/>
            <person name="Cuomo C.A."/>
            <person name="Sil A."/>
            <person name="Beyhan S."/>
        </authorList>
    </citation>
    <scope>NUCLEOTIDE SEQUENCE</scope>
    <source>
        <strain evidence="1">WU24</strain>
    </source>
</reference>
<proteinExistence type="predicted"/>
<evidence type="ECO:0000313" key="2">
    <source>
        <dbReference type="Proteomes" id="UP000663671"/>
    </source>
</evidence>
<dbReference type="OrthoDB" id="4183124at2759"/>
<dbReference type="AlphaFoldDB" id="A0A8A1MGV4"/>
<evidence type="ECO:0000313" key="1">
    <source>
        <dbReference type="EMBL" id="QSS63834.1"/>
    </source>
</evidence>
<feature type="non-terminal residue" evidence="1">
    <location>
        <position position="150"/>
    </location>
</feature>